<dbReference type="InterPro" id="IPR036691">
    <property type="entry name" value="Endo/exonu/phosph_ase_sf"/>
</dbReference>
<evidence type="ECO:0000313" key="5">
    <source>
        <dbReference type="EMBL" id="KAI5614545.1"/>
    </source>
</evidence>
<dbReference type="GO" id="GO:0004523">
    <property type="term" value="F:RNA-DNA hybrid ribonuclease activity"/>
    <property type="evidence" value="ECO:0007669"/>
    <property type="project" value="UniProtKB-EC"/>
</dbReference>
<dbReference type="Proteomes" id="UP001205998">
    <property type="component" value="Unassembled WGS sequence"/>
</dbReference>
<gene>
    <name evidence="5" type="ORF">C0J50_11144</name>
</gene>
<keyword evidence="6" id="KW-1185">Reference proteome</keyword>
<dbReference type="PROSITE" id="PS50878">
    <property type="entry name" value="RT_POL"/>
    <property type="match status" value="1"/>
</dbReference>
<dbReference type="CDD" id="cd01650">
    <property type="entry name" value="RT_nLTR_like"/>
    <property type="match status" value="1"/>
</dbReference>
<dbReference type="Pfam" id="PF00078">
    <property type="entry name" value="RVT_1"/>
    <property type="match status" value="1"/>
</dbReference>
<evidence type="ECO:0000256" key="3">
    <source>
        <dbReference type="SAM" id="MobiDB-lite"/>
    </source>
</evidence>
<dbReference type="Pfam" id="PF05699">
    <property type="entry name" value="Dimer_Tnp_hAT"/>
    <property type="match status" value="1"/>
</dbReference>
<dbReference type="EMBL" id="MU558423">
    <property type="protein sequence ID" value="KAI5614545.1"/>
    <property type="molecule type" value="Genomic_DNA"/>
</dbReference>
<dbReference type="InterPro" id="IPR005135">
    <property type="entry name" value="Endo/exonuclease/phosphatase"/>
</dbReference>
<reference evidence="5" key="1">
    <citation type="submission" date="2018-07" db="EMBL/GenBank/DDBJ databases">
        <title>Comparative genomics of catfishes provides insights into carnivory and benthic adaptation.</title>
        <authorList>
            <person name="Zhang Y."/>
            <person name="Wang D."/>
            <person name="Peng Z."/>
            <person name="Zheng S."/>
            <person name="Shao F."/>
            <person name="Tao W."/>
        </authorList>
    </citation>
    <scope>NUCLEOTIDE SEQUENCE</scope>
    <source>
        <strain evidence="5">Chongqing</strain>
    </source>
</reference>
<accession>A0AAD5FF73</accession>
<evidence type="ECO:0000256" key="2">
    <source>
        <dbReference type="ARBA" id="ARBA00012180"/>
    </source>
</evidence>
<comment type="similarity">
    <text evidence="1">Belongs to the beta type-B retroviral polymerase family. HERV class-II K(HML-2) pol subfamily.</text>
</comment>
<sequence>MRITNENFIPDRSRPGLTTTATGIVSRQGTGGNWATVGRRRKRRGGRCLQRRQGKEQWRRVEVQVGTLNVGTMTGKGREMADMMERRKVDMLCVQETKWKGSKARNIGGGFKLFYHAVDGKSNGVGVILKEEYSKSVVEVKRVSDRVMIVKVEVEGLMINVISAYAPQVGCEMEEKERFWSELDEVVEGVPRKERLVIGADFNGHVGEGNRGDEEVMGRYGFKERNVEGQMVENFAKRMEMAVVNTYFKKKEDHRVTYKSGGRCTQVDYVLCRRCNLKEIGDSKVLAGDSVARQHRMVVCRMVLEAKKKRRRVRTERRIRWWKLKEEECSVRFREEVRERLSGVKEVLDDWATTAGVMREAASKALGVTCGNRKEDKETWWWNEEVQERIRRKRLAKQKWDRQSDEKSRQEYKEMRQQRDRAGKNVLQVRAVKDGEGNVLTSEESVLRRWREYFEQLMNEENQRERRLDDVELVKQDVDRISKEEVRAAIKRMKSGKSVGPDDIPVEAWRCLGEMAVEFLTRLFNRILEGEKMPEEWRKSVLVPIFKHKGDVQTCSNYRGIKLISHTMKLWERVVEARLREEVTICEQQYGFMPRKSTIDALFALRMLMEKYREGQKELHCVFVDLEKAYDRVPREVLWYCLRKSGVSEKYVRVVQDMYEGSVTAVKCAVGMTDWFRVKVGLHQGSALSPFLFAVVMDRLTDEVRQDSPWTMMFADDIVICGESREQVENSLERSRYALERRGMKLSRSKTEYMCVNEREGSGVVRLQGEELKKVEKFRGTPTCVICTEKVAVHKEYNLKRHYTTRHAEEYTKYQGDERANRVANLKTCLLRQQDFFKKAAKESNAAVEASHLVSEMIATAGKPFTESEFQKVHITGCKYNLSRKERCPLLCFKMEFIDLQCNSELKAKFRKVSGKADKLGQFLRELTPSSPQLSQMFKRTMCLFGSTYFCEKLFSTLNFNKSKYRSRLTDDHLQAILRVSTASSLKPNVARLCERRRCQVSGSKK</sequence>
<protein>
    <recommendedName>
        <fullName evidence="2">ribonuclease H</fullName>
        <ecNumber evidence="2">3.1.26.4</ecNumber>
    </recommendedName>
</protein>
<feature type="region of interest" description="Disordered" evidence="3">
    <location>
        <begin position="401"/>
        <end position="420"/>
    </location>
</feature>
<evidence type="ECO:0000259" key="4">
    <source>
        <dbReference type="PROSITE" id="PS50878"/>
    </source>
</evidence>
<dbReference type="PANTHER" id="PTHR19446">
    <property type="entry name" value="REVERSE TRANSCRIPTASES"/>
    <property type="match status" value="1"/>
</dbReference>
<dbReference type="InterPro" id="IPR000477">
    <property type="entry name" value="RT_dom"/>
</dbReference>
<dbReference type="CDD" id="cd09076">
    <property type="entry name" value="L1-EN"/>
    <property type="match status" value="1"/>
</dbReference>
<proteinExistence type="inferred from homology"/>
<organism evidence="5 6">
    <name type="scientific">Silurus asotus</name>
    <name type="common">Amur catfish</name>
    <name type="synonym">Parasilurus asotus</name>
    <dbReference type="NCBI Taxonomy" id="30991"/>
    <lineage>
        <taxon>Eukaryota</taxon>
        <taxon>Metazoa</taxon>
        <taxon>Chordata</taxon>
        <taxon>Craniata</taxon>
        <taxon>Vertebrata</taxon>
        <taxon>Euteleostomi</taxon>
        <taxon>Actinopterygii</taxon>
        <taxon>Neopterygii</taxon>
        <taxon>Teleostei</taxon>
        <taxon>Ostariophysi</taxon>
        <taxon>Siluriformes</taxon>
        <taxon>Siluridae</taxon>
        <taxon>Silurus</taxon>
    </lineage>
</organism>
<dbReference type="Gene3D" id="3.30.70.270">
    <property type="match status" value="1"/>
</dbReference>
<dbReference type="InterPro" id="IPR043502">
    <property type="entry name" value="DNA/RNA_pol_sf"/>
</dbReference>
<dbReference type="InterPro" id="IPR043128">
    <property type="entry name" value="Rev_trsase/Diguanyl_cyclase"/>
</dbReference>
<dbReference type="Pfam" id="PF03372">
    <property type="entry name" value="Exo_endo_phos"/>
    <property type="match status" value="1"/>
</dbReference>
<feature type="domain" description="Reverse transcriptase" evidence="4">
    <location>
        <begin position="526"/>
        <end position="783"/>
    </location>
</feature>
<dbReference type="AlphaFoldDB" id="A0AAD5FF73"/>
<name>A0AAD5FF73_SILAS</name>
<dbReference type="SUPFAM" id="SSF56219">
    <property type="entry name" value="DNase I-like"/>
    <property type="match status" value="1"/>
</dbReference>
<dbReference type="EC" id="3.1.26.4" evidence="2"/>
<dbReference type="GO" id="GO:0046983">
    <property type="term" value="F:protein dimerization activity"/>
    <property type="evidence" value="ECO:0007669"/>
    <property type="project" value="InterPro"/>
</dbReference>
<dbReference type="Gene3D" id="3.60.10.10">
    <property type="entry name" value="Endonuclease/exonuclease/phosphatase"/>
    <property type="match status" value="1"/>
</dbReference>
<dbReference type="SUPFAM" id="SSF56672">
    <property type="entry name" value="DNA/RNA polymerases"/>
    <property type="match status" value="1"/>
</dbReference>
<evidence type="ECO:0000313" key="6">
    <source>
        <dbReference type="Proteomes" id="UP001205998"/>
    </source>
</evidence>
<evidence type="ECO:0000256" key="1">
    <source>
        <dbReference type="ARBA" id="ARBA00010879"/>
    </source>
</evidence>
<comment type="caution">
    <text evidence="5">The sequence shown here is derived from an EMBL/GenBank/DDBJ whole genome shotgun (WGS) entry which is preliminary data.</text>
</comment>
<dbReference type="InterPro" id="IPR008906">
    <property type="entry name" value="HATC_C_dom"/>
</dbReference>